<evidence type="ECO:0000313" key="2">
    <source>
        <dbReference type="EMBL" id="MDR4307506.1"/>
    </source>
</evidence>
<dbReference type="PANTHER" id="PTHR48101:SF4">
    <property type="entry name" value="METHYLMALONYL-COA MUTASE, MITOCHONDRIAL"/>
    <property type="match status" value="1"/>
</dbReference>
<evidence type="ECO:0000259" key="1">
    <source>
        <dbReference type="Pfam" id="PF01642"/>
    </source>
</evidence>
<dbReference type="Gene3D" id="3.20.20.240">
    <property type="entry name" value="Methylmalonyl-CoA mutase"/>
    <property type="match status" value="1"/>
</dbReference>
<organism evidence="2 3">
    <name type="scientific">Chelatococcus sambhunathii</name>
    <dbReference type="NCBI Taxonomy" id="363953"/>
    <lineage>
        <taxon>Bacteria</taxon>
        <taxon>Pseudomonadati</taxon>
        <taxon>Pseudomonadota</taxon>
        <taxon>Alphaproteobacteria</taxon>
        <taxon>Hyphomicrobiales</taxon>
        <taxon>Chelatococcaceae</taxon>
        <taxon>Chelatococcus</taxon>
    </lineage>
</organism>
<dbReference type="Gene3D" id="3.40.50.280">
    <property type="entry name" value="Cobalamin-binding domain"/>
    <property type="match status" value="1"/>
</dbReference>
<gene>
    <name evidence="2" type="ORF">IHQ68_12855</name>
</gene>
<comment type="caution">
    <text evidence="2">The sequence shown here is derived from an EMBL/GenBank/DDBJ whole genome shotgun (WGS) entry which is preliminary data.</text>
</comment>
<proteinExistence type="predicted"/>
<feature type="domain" description="Methylmalonyl-CoA mutase alpha/beta chain catalytic" evidence="1">
    <location>
        <begin position="71"/>
        <end position="456"/>
    </location>
</feature>
<keyword evidence="3" id="KW-1185">Reference proteome</keyword>
<reference evidence="2" key="1">
    <citation type="submission" date="2020-10" db="EMBL/GenBank/DDBJ databases">
        <authorList>
            <person name="Abbas A."/>
            <person name="Razzaq R."/>
            <person name="Waqas M."/>
            <person name="Abbas N."/>
            <person name="Nielsen T.K."/>
            <person name="Hansen L.H."/>
            <person name="Hussain S."/>
            <person name="Shahid M."/>
        </authorList>
    </citation>
    <scope>NUCLEOTIDE SEQUENCE</scope>
    <source>
        <strain evidence="2">S14</strain>
    </source>
</reference>
<dbReference type="InterPro" id="IPR016176">
    <property type="entry name" value="Cbl-dep_enz_cat"/>
</dbReference>
<dbReference type="RefSeq" id="WP_309392426.1">
    <property type="nucleotide sequence ID" value="NZ_JADBEO010000026.1"/>
</dbReference>
<protein>
    <recommendedName>
        <fullName evidence="1">Methylmalonyl-CoA mutase alpha/beta chain catalytic domain-containing protein</fullName>
    </recommendedName>
</protein>
<dbReference type="InterPro" id="IPR006099">
    <property type="entry name" value="MeMalonylCoA_mutase_a/b_cat"/>
</dbReference>
<accession>A0ABU1DHG3</accession>
<dbReference type="EMBL" id="JADBEO010000026">
    <property type="protein sequence ID" value="MDR4307506.1"/>
    <property type="molecule type" value="Genomic_DNA"/>
</dbReference>
<evidence type="ECO:0000313" key="3">
    <source>
        <dbReference type="Proteomes" id="UP001181622"/>
    </source>
</evidence>
<dbReference type="Pfam" id="PF01642">
    <property type="entry name" value="MM_CoA_mutase"/>
    <property type="match status" value="1"/>
</dbReference>
<dbReference type="PANTHER" id="PTHR48101">
    <property type="entry name" value="METHYLMALONYL-COA MUTASE, MITOCHONDRIAL-RELATED"/>
    <property type="match status" value="1"/>
</dbReference>
<sequence length="605" mass="62321">MTTDASGFTTDFAAEFPASEADWRRAVEAALKGRPLDPVIRGKLLDDVAFDAILPRAEARPIAGRPAGARWTAMTRIDIADPAKASAQALEDLENGASGLSLILAGAGRDGVDAARLDETLDGVLLDLAPVHLDAAPFEGTAAARNVAALIEARGLRPSDVSVLFGLDLMRDLLSLGGSPKPWADAVADTAAVVDELASKGFSSPILLIDQRLTHDAGASEALELATALASAVEHVRLLPDASLDIAGLAVSLDADQFAGVAKLRAARLLWAALRRELGLDERAVHIYAQTSLRMMTRNDAQTNMVRTTIATFAAGVGGADSIVALPHDIAFGGTDADARRIARNTQSIVLEETNAYRVADPAAGAGAIERLTDALAERAWALFQTIEAEGGLLEAAKSGAWRDMVLKSRDSRAKNVATRKSPIVGVSQFPKASEVLGPSETDPKTATVVDMKVAPVQPTRIAEPFEALRAANEAKSPRPSVYLALLGPIARHSARAGFMRNLLEAGGLAVVDGPIEGDAAALADGFAKSGAAIAVVTGADADYAETGAAAAEALASAGATVWLAGRPKDGAAELEGAGVSRFVAAGDDALEILTAASQANGGAA</sequence>
<dbReference type="Proteomes" id="UP001181622">
    <property type="component" value="Unassembled WGS sequence"/>
</dbReference>
<name>A0ABU1DHG3_9HYPH</name>
<dbReference type="SUPFAM" id="SSF51703">
    <property type="entry name" value="Cobalamin (vitamin B12)-dependent enzymes"/>
    <property type="match status" value="1"/>
</dbReference>